<evidence type="ECO:0000256" key="8">
    <source>
        <dbReference type="ARBA" id="ARBA00023288"/>
    </source>
</evidence>
<evidence type="ECO:0000256" key="3">
    <source>
        <dbReference type="ARBA" id="ARBA00022792"/>
    </source>
</evidence>
<dbReference type="Proteomes" id="UP001369086">
    <property type="component" value="Unassembled WGS sequence"/>
</dbReference>
<comment type="similarity">
    <text evidence="10">Belongs to the MICOS complex subunit Mic19 family. Metazoan Mic25 subfamily.</text>
</comment>
<evidence type="ECO:0000256" key="6">
    <source>
        <dbReference type="ARBA" id="ARBA00023136"/>
    </source>
</evidence>
<evidence type="ECO:0000256" key="4">
    <source>
        <dbReference type="ARBA" id="ARBA00023054"/>
    </source>
</evidence>
<evidence type="ECO:0000313" key="14">
    <source>
        <dbReference type="Proteomes" id="UP001369086"/>
    </source>
</evidence>
<comment type="caution">
    <text evidence="13">The sequence shown here is derived from an EMBL/GenBank/DDBJ whole genome shotgun (WGS) entry which is preliminary data.</text>
</comment>
<dbReference type="EMBL" id="JAHFZB010000016">
    <property type="protein sequence ID" value="KAK6480598.1"/>
    <property type="molecule type" value="Genomic_DNA"/>
</dbReference>
<evidence type="ECO:0000256" key="10">
    <source>
        <dbReference type="ARBA" id="ARBA00034480"/>
    </source>
</evidence>
<feature type="region of interest" description="Disordered" evidence="12">
    <location>
        <begin position="1"/>
        <end position="86"/>
    </location>
</feature>
<keyword evidence="14" id="KW-1185">Reference proteome</keyword>
<keyword evidence="6" id="KW-0472">Membrane</keyword>
<evidence type="ECO:0000256" key="11">
    <source>
        <dbReference type="SAM" id="Coils"/>
    </source>
</evidence>
<keyword evidence="2" id="KW-0519">Myristate</keyword>
<feature type="compositionally biased region" description="Basic and acidic residues" evidence="12">
    <location>
        <begin position="70"/>
        <end position="86"/>
    </location>
</feature>
<evidence type="ECO:0000256" key="9">
    <source>
        <dbReference type="ARBA" id="ARBA00034476"/>
    </source>
</evidence>
<organism evidence="13 14">
    <name type="scientific">Huso huso</name>
    <name type="common">Beluga</name>
    <name type="synonym">Acipenser huso</name>
    <dbReference type="NCBI Taxonomy" id="61971"/>
    <lineage>
        <taxon>Eukaryota</taxon>
        <taxon>Metazoa</taxon>
        <taxon>Chordata</taxon>
        <taxon>Craniata</taxon>
        <taxon>Vertebrata</taxon>
        <taxon>Euteleostomi</taxon>
        <taxon>Actinopterygii</taxon>
        <taxon>Chondrostei</taxon>
        <taxon>Acipenseriformes</taxon>
        <taxon>Acipenseridae</taxon>
        <taxon>Huso</taxon>
    </lineage>
</organism>
<feature type="compositionally biased region" description="Basic and acidic residues" evidence="12">
    <location>
        <begin position="28"/>
        <end position="39"/>
    </location>
</feature>
<evidence type="ECO:0000256" key="7">
    <source>
        <dbReference type="ARBA" id="ARBA00023157"/>
    </source>
</evidence>
<proteinExistence type="inferred from homology"/>
<keyword evidence="4 11" id="KW-0175">Coiled coil</keyword>
<reference evidence="13 14" key="1">
    <citation type="submission" date="2021-05" db="EMBL/GenBank/DDBJ databases">
        <authorList>
            <person name="Zahm M."/>
            <person name="Klopp C."/>
            <person name="Cabau C."/>
            <person name="Kuhl H."/>
            <person name="Suciu R."/>
            <person name="Ciorpac M."/>
            <person name="Holostenco D."/>
            <person name="Gessner J."/>
            <person name="Wuertz S."/>
            <person name="Hohne C."/>
            <person name="Stock M."/>
            <person name="Gislard M."/>
            <person name="Lluch J."/>
            <person name="Milhes M."/>
            <person name="Lampietro C."/>
            <person name="Lopez Roques C."/>
            <person name="Donnadieu C."/>
            <person name="Du K."/>
            <person name="Schartl M."/>
            <person name="Guiguen Y."/>
        </authorList>
    </citation>
    <scope>NUCLEOTIDE SEQUENCE [LARGE SCALE GENOMIC DNA]</scope>
    <source>
        <strain evidence="13">Hh-F2</strain>
        <tissue evidence="13">Blood</tissue>
    </source>
</reference>
<dbReference type="PANTHER" id="PTHR47609">
    <property type="entry name" value="MICOS COMPLEX SUBUNIT MIC25"/>
    <property type="match status" value="1"/>
</dbReference>
<name>A0ABR0Z7B6_HUSHU</name>
<keyword evidence="5" id="KW-0496">Mitochondrion</keyword>
<sequence>MGGSESTGRKVSFGLDEDDRVRVLHGIKLSEDVVKRMKETSGQSTPSVSDHGSSHRGAGSSPSSTGPKPPSEESSGKKSTEREEELYKRYEREQALVQEELARIAKRERMAGQESLALAVTRERAQASEEKQKTKVMVSTNTAARKAKQLERKEAELKRLDAFYKEQLAHLEKKNIEYYKLTSEQFREAATQAEAHVKKRNVEPVCSNLQSEILRCYREHQHETLNCSDLAREYKQCINAAKKVTSTTTSCISIYSKLIHLQGKANTSATPIDHLVEQTLVLD</sequence>
<feature type="compositionally biased region" description="Low complexity" evidence="12">
    <location>
        <begin position="49"/>
        <end position="66"/>
    </location>
</feature>
<evidence type="ECO:0000256" key="1">
    <source>
        <dbReference type="ARBA" id="ARBA00002689"/>
    </source>
</evidence>
<dbReference type="InterPro" id="IPR007964">
    <property type="entry name" value="MIC19/MIC25"/>
</dbReference>
<dbReference type="PROSITE" id="PS51808">
    <property type="entry name" value="CHCH"/>
    <property type="match status" value="1"/>
</dbReference>
<dbReference type="PANTHER" id="PTHR47609:SF1">
    <property type="entry name" value="MICOS COMPLEX SUBUNIT MIC25"/>
    <property type="match status" value="1"/>
</dbReference>
<evidence type="ECO:0000256" key="12">
    <source>
        <dbReference type="SAM" id="MobiDB-lite"/>
    </source>
</evidence>
<evidence type="ECO:0000256" key="5">
    <source>
        <dbReference type="ARBA" id="ARBA00023128"/>
    </source>
</evidence>
<keyword evidence="3" id="KW-0999">Mitochondrion inner membrane</keyword>
<dbReference type="InterPro" id="IPR042860">
    <property type="entry name" value="MIC25"/>
</dbReference>
<protein>
    <submittedName>
        <fullName evidence="13">MICOS complex subunit mic25-a-like</fullName>
    </submittedName>
</protein>
<gene>
    <name evidence="13" type="ORF">HHUSO_G18363</name>
</gene>
<comment type="subcellular location">
    <subcellularLocation>
        <location evidence="9">Mitochondrion inner membrane</location>
        <topology evidence="9">Lipid-anchor</topology>
    </subcellularLocation>
</comment>
<evidence type="ECO:0000313" key="13">
    <source>
        <dbReference type="EMBL" id="KAK6480598.1"/>
    </source>
</evidence>
<keyword evidence="7" id="KW-1015">Disulfide bond</keyword>
<accession>A0ABR0Z7B6</accession>
<comment type="function">
    <text evidence="1">Component of the MICOS complex, a large protein complex of the mitochondrial inner membrane that plays crucial roles in the maintenance of crista junctions, inner membrane architecture, and formation of contact sites to the outer membrane.</text>
</comment>
<keyword evidence="8" id="KW-0449">Lipoprotein</keyword>
<dbReference type="Pfam" id="PF05300">
    <property type="entry name" value="MIC19_MIC25"/>
    <property type="match status" value="1"/>
</dbReference>
<feature type="coiled-coil region" evidence="11">
    <location>
        <begin position="140"/>
        <end position="167"/>
    </location>
</feature>
<evidence type="ECO:0000256" key="2">
    <source>
        <dbReference type="ARBA" id="ARBA00022707"/>
    </source>
</evidence>